<keyword evidence="1" id="KW-0472">Membrane</keyword>
<accession>A0A822ZF73</accession>
<proteinExistence type="predicted"/>
<dbReference type="EMBL" id="DUZY01000007">
    <property type="protein sequence ID" value="DAD44844.1"/>
    <property type="molecule type" value="Genomic_DNA"/>
</dbReference>
<evidence type="ECO:0000313" key="2">
    <source>
        <dbReference type="EMBL" id="DAD44844.1"/>
    </source>
</evidence>
<dbReference type="AlphaFoldDB" id="A0A822ZF73"/>
<comment type="caution">
    <text evidence="2">The sequence shown here is derived from an EMBL/GenBank/DDBJ whole genome shotgun (WGS) entry which is preliminary data.</text>
</comment>
<reference evidence="2 3" key="1">
    <citation type="journal article" date="2020" name="Mol. Biol. Evol.">
        <title>Distinct Expression and Methylation Patterns for Genes with Different Fates following a Single Whole-Genome Duplication in Flowering Plants.</title>
        <authorList>
            <person name="Shi T."/>
            <person name="Rahmani R.S."/>
            <person name="Gugger P.F."/>
            <person name="Wang M."/>
            <person name="Li H."/>
            <person name="Zhang Y."/>
            <person name="Li Z."/>
            <person name="Wang Q."/>
            <person name="Van de Peer Y."/>
            <person name="Marchal K."/>
            <person name="Chen J."/>
        </authorList>
    </citation>
    <scope>NUCLEOTIDE SEQUENCE [LARGE SCALE GENOMIC DNA]</scope>
    <source>
        <tissue evidence="2">Leaf</tissue>
    </source>
</reference>
<feature type="transmembrane region" description="Helical" evidence="1">
    <location>
        <begin position="45"/>
        <end position="66"/>
    </location>
</feature>
<protein>
    <submittedName>
        <fullName evidence="2">Uncharacterized protein</fullName>
    </submittedName>
</protein>
<sequence>MPCLSPANAESQALKLGCREVANFRQQYVRFETDALLMMKAINKLHHWSSSAYFGGTITIANILLLKDRFTTGTFKNTPRNANMLTHDISTHKVNGLWSFLILRLNVPVMLSIIHSDYSLMYPP</sequence>
<name>A0A822ZF73_NELNU</name>
<keyword evidence="1" id="KW-1133">Transmembrane helix</keyword>
<dbReference type="Proteomes" id="UP000607653">
    <property type="component" value="Unassembled WGS sequence"/>
</dbReference>
<evidence type="ECO:0000313" key="3">
    <source>
        <dbReference type="Proteomes" id="UP000607653"/>
    </source>
</evidence>
<gene>
    <name evidence="2" type="ORF">HUJ06_003074</name>
</gene>
<keyword evidence="3" id="KW-1185">Reference proteome</keyword>
<keyword evidence="1" id="KW-0812">Transmembrane</keyword>
<organism evidence="2 3">
    <name type="scientific">Nelumbo nucifera</name>
    <name type="common">Sacred lotus</name>
    <dbReference type="NCBI Taxonomy" id="4432"/>
    <lineage>
        <taxon>Eukaryota</taxon>
        <taxon>Viridiplantae</taxon>
        <taxon>Streptophyta</taxon>
        <taxon>Embryophyta</taxon>
        <taxon>Tracheophyta</taxon>
        <taxon>Spermatophyta</taxon>
        <taxon>Magnoliopsida</taxon>
        <taxon>Proteales</taxon>
        <taxon>Nelumbonaceae</taxon>
        <taxon>Nelumbo</taxon>
    </lineage>
</organism>
<feature type="transmembrane region" description="Helical" evidence="1">
    <location>
        <begin position="94"/>
        <end position="114"/>
    </location>
</feature>
<evidence type="ECO:0000256" key="1">
    <source>
        <dbReference type="SAM" id="Phobius"/>
    </source>
</evidence>